<dbReference type="RefSeq" id="WP_127710798.1">
    <property type="nucleotide sequence ID" value="NZ_SACO01000012.1"/>
</dbReference>
<evidence type="ECO:0000313" key="1">
    <source>
        <dbReference type="EMBL" id="RVU03789.1"/>
    </source>
</evidence>
<comment type="caution">
    <text evidence="1">The sequence shown here is derived from an EMBL/GenBank/DDBJ whole genome shotgun (WGS) entry which is preliminary data.</text>
</comment>
<dbReference type="InterPro" id="IPR036641">
    <property type="entry name" value="HPT_dom_sf"/>
</dbReference>
<dbReference type="GO" id="GO:0000160">
    <property type="term" value="P:phosphorelay signal transduction system"/>
    <property type="evidence" value="ECO:0007669"/>
    <property type="project" value="InterPro"/>
</dbReference>
<reference evidence="1 2" key="1">
    <citation type="submission" date="2019-01" db="EMBL/GenBank/DDBJ databases">
        <authorList>
            <person name="Chen W.-M."/>
        </authorList>
    </citation>
    <scope>NUCLEOTIDE SEQUENCE [LARGE SCALE GENOMIC DNA]</scope>
    <source>
        <strain evidence="1 2">FSY-9</strain>
    </source>
</reference>
<proteinExistence type="predicted"/>
<dbReference type="EMBL" id="SACO01000012">
    <property type="protein sequence ID" value="RVU03789.1"/>
    <property type="molecule type" value="Genomic_DNA"/>
</dbReference>
<accession>A0A3S2UQQ6</accession>
<dbReference type="SUPFAM" id="SSF47226">
    <property type="entry name" value="Histidine-containing phosphotransfer domain, HPT domain"/>
    <property type="match status" value="1"/>
</dbReference>
<keyword evidence="2" id="KW-1185">Reference proteome</keyword>
<gene>
    <name evidence="1" type="ORF">EOE18_14545</name>
</gene>
<sequence length="100" mass="10831">MVYEASALDSTLAAAAGDDPALLAELRMAFCDSLARQIDLLRRSRCDGNWHVAAMRVKGLAASFQVWPLMVLADEVLASAPGDPVILRKLQAYLDNLSDN</sequence>
<organism evidence="1 2">
    <name type="scientific">Novosphingobium umbonatum</name>
    <dbReference type="NCBI Taxonomy" id="1908524"/>
    <lineage>
        <taxon>Bacteria</taxon>
        <taxon>Pseudomonadati</taxon>
        <taxon>Pseudomonadota</taxon>
        <taxon>Alphaproteobacteria</taxon>
        <taxon>Sphingomonadales</taxon>
        <taxon>Sphingomonadaceae</taxon>
        <taxon>Novosphingobium</taxon>
    </lineage>
</organism>
<dbReference type="OrthoDB" id="7427752at2"/>
<dbReference type="Proteomes" id="UP000282837">
    <property type="component" value="Unassembled WGS sequence"/>
</dbReference>
<evidence type="ECO:0000313" key="2">
    <source>
        <dbReference type="Proteomes" id="UP000282837"/>
    </source>
</evidence>
<protein>
    <submittedName>
        <fullName evidence="1">Hpt domain-containing protein</fullName>
    </submittedName>
</protein>
<dbReference type="AlphaFoldDB" id="A0A3S2UQQ6"/>
<name>A0A3S2UQQ6_9SPHN</name>